<gene>
    <name evidence="2" type="ORF">GOQ27_12920</name>
</gene>
<dbReference type="InterPro" id="IPR018966">
    <property type="entry name" value="VTC_domain"/>
</dbReference>
<keyword evidence="3" id="KW-1185">Reference proteome</keyword>
<dbReference type="RefSeq" id="WP_203367295.1">
    <property type="nucleotide sequence ID" value="NZ_WSFT01000048.1"/>
</dbReference>
<accession>A0A942UZY4</accession>
<protein>
    <submittedName>
        <fullName evidence="2">Polyphosphate polymerase domain-containing protein</fullName>
    </submittedName>
</protein>
<dbReference type="EMBL" id="WSFT01000048">
    <property type="protein sequence ID" value="MBS4539371.1"/>
    <property type="molecule type" value="Genomic_DNA"/>
</dbReference>
<dbReference type="Pfam" id="PF09359">
    <property type="entry name" value="VTC"/>
    <property type="match status" value="1"/>
</dbReference>
<dbReference type="AlphaFoldDB" id="A0A942UZY4"/>
<name>A0A942UZY4_9FIRM</name>
<reference evidence="2" key="1">
    <citation type="submission" date="2019-12" db="EMBL/GenBank/DDBJ databases">
        <title>Clostridiaceae gen. nov. sp. nov., isolated from sediment in Xinjiang, China.</title>
        <authorList>
            <person name="Zhang R."/>
        </authorList>
    </citation>
    <scope>NUCLEOTIDE SEQUENCE</scope>
    <source>
        <strain evidence="2">D2Q-11</strain>
    </source>
</reference>
<comment type="caution">
    <text evidence="2">The sequence shown here is derived from an EMBL/GenBank/DDBJ whole genome shotgun (WGS) entry which is preliminary data.</text>
</comment>
<feature type="domain" description="VTC" evidence="1">
    <location>
        <begin position="8"/>
        <end position="230"/>
    </location>
</feature>
<evidence type="ECO:0000313" key="2">
    <source>
        <dbReference type="EMBL" id="MBS4539371.1"/>
    </source>
</evidence>
<evidence type="ECO:0000259" key="1">
    <source>
        <dbReference type="Pfam" id="PF09359"/>
    </source>
</evidence>
<organism evidence="2 3">
    <name type="scientific">Anaeromonas frigoriresistens</name>
    <dbReference type="NCBI Taxonomy" id="2683708"/>
    <lineage>
        <taxon>Bacteria</taxon>
        <taxon>Bacillati</taxon>
        <taxon>Bacillota</taxon>
        <taxon>Tissierellia</taxon>
        <taxon>Tissierellales</taxon>
        <taxon>Thermohalobacteraceae</taxon>
        <taxon>Anaeromonas</taxon>
    </lineage>
</organism>
<dbReference type="InterPro" id="IPR042267">
    <property type="entry name" value="VTC_sf"/>
</dbReference>
<evidence type="ECO:0000313" key="3">
    <source>
        <dbReference type="Proteomes" id="UP000724672"/>
    </source>
</evidence>
<proteinExistence type="predicted"/>
<dbReference type="CDD" id="cd07750">
    <property type="entry name" value="PolyPPase_VTC_like"/>
    <property type="match status" value="1"/>
</dbReference>
<dbReference type="Proteomes" id="UP000724672">
    <property type="component" value="Unassembled WGS sequence"/>
</dbReference>
<dbReference type="GO" id="GO:0006799">
    <property type="term" value="P:polyphosphate biosynthetic process"/>
    <property type="evidence" value="ECO:0007669"/>
    <property type="project" value="UniProtKB-ARBA"/>
</dbReference>
<dbReference type="Gene3D" id="3.20.100.30">
    <property type="entry name" value="VTC, catalytic tunnel domain"/>
    <property type="match status" value="1"/>
</dbReference>
<sequence>MKKQDNLFRHEIKYFINQIQAAELRLFLQQNMDLDPNCDETGSYWIRSLYFDTIDNKDYYEKIIGHNIRKKIRLRLYDIDSPSIKLEIKNKYDSYILKETVTMSRKDVHKLINGDSSPLLNYNKATAKKVFSFMHRDLYLPKIIIDYDREAYIYPFENIRVTLDKNLAASFHSHDFFKDNKSMIPIFNSPILILEVKYNHIIPIFFQNLLSNFEIQRSEISKYCLGRDILKR</sequence>